<feature type="compositionally biased region" description="Polar residues" evidence="1">
    <location>
        <begin position="865"/>
        <end position="880"/>
    </location>
</feature>
<keyword evidence="2" id="KW-1185">Reference proteome</keyword>
<feature type="region of interest" description="Disordered" evidence="1">
    <location>
        <begin position="534"/>
        <end position="649"/>
    </location>
</feature>
<feature type="compositionally biased region" description="Low complexity" evidence="1">
    <location>
        <begin position="1456"/>
        <end position="1466"/>
    </location>
</feature>
<feature type="region of interest" description="Disordered" evidence="1">
    <location>
        <begin position="1450"/>
        <end position="1470"/>
    </location>
</feature>
<name>A0ABM1A111_APLCA</name>
<feature type="compositionally biased region" description="Polar residues" evidence="1">
    <location>
        <begin position="249"/>
        <end position="258"/>
    </location>
</feature>
<feature type="region of interest" description="Disordered" evidence="1">
    <location>
        <begin position="389"/>
        <end position="442"/>
    </location>
</feature>
<feature type="region of interest" description="Disordered" evidence="1">
    <location>
        <begin position="695"/>
        <end position="777"/>
    </location>
</feature>
<feature type="compositionally biased region" description="Low complexity" evidence="1">
    <location>
        <begin position="588"/>
        <end position="640"/>
    </location>
</feature>
<feature type="compositionally biased region" description="Polar residues" evidence="1">
    <location>
        <begin position="1298"/>
        <end position="1325"/>
    </location>
</feature>
<accession>A0ABM1A111</accession>
<feature type="compositionally biased region" description="Polar residues" evidence="1">
    <location>
        <begin position="892"/>
        <end position="903"/>
    </location>
</feature>
<feature type="compositionally biased region" description="Polar residues" evidence="1">
    <location>
        <begin position="266"/>
        <end position="298"/>
    </location>
</feature>
<feature type="region of interest" description="Disordered" evidence="1">
    <location>
        <begin position="1346"/>
        <end position="1419"/>
    </location>
</feature>
<gene>
    <name evidence="3" type="primary">LOC101856737</name>
</gene>
<feature type="compositionally biased region" description="Low complexity" evidence="1">
    <location>
        <begin position="751"/>
        <end position="775"/>
    </location>
</feature>
<feature type="compositionally biased region" description="Polar residues" evidence="1">
    <location>
        <begin position="413"/>
        <end position="437"/>
    </location>
</feature>
<reference evidence="3" key="1">
    <citation type="submission" date="2025-08" db="UniProtKB">
        <authorList>
            <consortium name="RefSeq"/>
        </authorList>
    </citation>
    <scope>IDENTIFICATION</scope>
</reference>
<feature type="region of interest" description="Disordered" evidence="1">
    <location>
        <begin position="859"/>
        <end position="1001"/>
    </location>
</feature>
<feature type="region of interest" description="Disordered" evidence="1">
    <location>
        <begin position="1260"/>
        <end position="1328"/>
    </location>
</feature>
<protein>
    <submittedName>
        <fullName evidence="3">Mediator of RNA polymerase II transcription subunit 26 isoform X1</fullName>
    </submittedName>
</protein>
<feature type="compositionally biased region" description="Polar residues" evidence="1">
    <location>
        <begin position="1277"/>
        <end position="1291"/>
    </location>
</feature>
<feature type="compositionally biased region" description="Basic residues" evidence="1">
    <location>
        <begin position="477"/>
        <end position="490"/>
    </location>
</feature>
<feature type="region of interest" description="Disordered" evidence="1">
    <location>
        <begin position="249"/>
        <end position="322"/>
    </location>
</feature>
<feature type="compositionally biased region" description="Basic and acidic residues" evidence="1">
    <location>
        <begin position="124"/>
        <end position="139"/>
    </location>
</feature>
<dbReference type="Proteomes" id="UP000694888">
    <property type="component" value="Unplaced"/>
</dbReference>
<sequence>MKRAPQNQQIWTTESGPLIPDARSQLLSVYPYRLAGPAYATQHPGNLNPYAQAFWNHAGVRLPPMLAGHTFSTMSAPGPQWIPGMAPSSNFGIGAPPIPYYYGMNPTVTSAQDGRELGEIVRTDKRQNTNDDTRIDSDPNKQFYEPISPPKTSHTEYEARARTLQSSLNFDRQSMHNISAFHHQSQPQPTSSFSTDYPYHRSNQNVSGPVFPQGVQTGQYSPICRGSGGVKKSENLRRKALLNSASSALTVTDSTQPPNAALDLATNVNDKGPENTSCVSKPSSDNQTTSLDLVNRQNSATSSTHTKTSHHNPGDQSNPLPQISQEELTNRYYQAMYSNLTQYDHQAILSDTYQAQLLRSMLLNSPNAQFDYSKHVLLQNLPPGDRVSHSDTTMLTQNNSTKASSRASKRTESTVNVGSSTSRQHAQVTLGTENSGPSEAVQFPRDFNYFNRLHQSEHLAAPVRVPELAPPQQNSPRKAKRGGKNSRGGRGKGLQNAGTGTPIEFLHQEAPAEPTICSSTMVSTGACTDVYHPTQSSAHLQQPKQQQQSLEQLQRQALQHQDQDQHPQQQRQHLEQQPQQQQRHHLEQQQQPQRPGQLQQSPQPEQQQQQQQQQKQQQQCKQPNQQPQRHQPEQQQQQHQQLEHEIQQHQKSELQLQQLEQEQQQRLQVREQQQHCLELSLQQHQGLKQYQQLKQLEQQPQQRQQPEQQQDQQQQDQQQQDQHQHSEQEQQQHQQPEKQLQLQHRSPHKAQQSAQIGNHQQHQQEQWQNQQDLPQSEQRRIKPHELELKRRKQLQNQQMQQQQWWTPSRPPYLMKNENRASENSQLFDLGRGSANAGQLVGNLSSESLESAKINLSDTLRDKSHSVTQTSQKPSSSSFQHNIVAKAHRKDFPSQTSTHSQETAEGSEENVFTHERVNSNIPNLQENGNVPKQKRSQNQTLQHSRSIVSSNELFNTGQNIITNSPTTEKNVNDASLSTNISSPQQTAQFLSSSNLNQKDNCSADSRSTLDTISNTRMELVDEVEITGKLIPDSKQTEGWGYSQTSSKTATTHTLSEAGLDEKSNEVHTRTPFNNSKEEYEIGLSVPKHYGWWQHKKDDKHSKGFMHQEHEQYVYPNIGGHNKISNDGASITNFEEHRSEIKKSEQIFDQRAGHGDGCTSAHSSVAEVVKSPGNTSLLSFPSERFNHVFNTRNEKNLAKAQFKEQKSLYNIHDSGTKMTRVQHESDDPGLYANQKLSFGGTIGGEYDPVSSEVLLPKCRRGTEEGDSFINSPVKPELSYQDSSQRQKDVSSSGPLEPRSESSNVSTSSHLQDGSQPFKDNSTSNRNTHPVPEYAQSLLGLNKLTRNWLPSNTQESGPQNVLTGKYTHSFGESGPSKMVPPKSDNGRGKILDSIVNSLHSNQRPSNEQTVNSRLSNSCDTRTAKRTCTDDQDFNRKWQRVPQALSYLDTQVETNPENLSGKQSSKQSDQADSELTTSSILATIPPGFYVDNYQSIRAAGSEFPKGDGSNNTRKMI</sequence>
<organism evidence="2 3">
    <name type="scientific">Aplysia californica</name>
    <name type="common">California sea hare</name>
    <dbReference type="NCBI Taxonomy" id="6500"/>
    <lineage>
        <taxon>Eukaryota</taxon>
        <taxon>Metazoa</taxon>
        <taxon>Spiralia</taxon>
        <taxon>Lophotrochozoa</taxon>
        <taxon>Mollusca</taxon>
        <taxon>Gastropoda</taxon>
        <taxon>Heterobranchia</taxon>
        <taxon>Euthyneura</taxon>
        <taxon>Tectipleura</taxon>
        <taxon>Aplysiida</taxon>
        <taxon>Aplysioidea</taxon>
        <taxon>Aplysiidae</taxon>
        <taxon>Aplysia</taxon>
    </lineage>
</organism>
<feature type="compositionally biased region" description="Low complexity" evidence="1">
    <location>
        <begin position="731"/>
        <end position="744"/>
    </location>
</feature>
<feature type="compositionally biased region" description="Polar residues" evidence="1">
    <location>
        <begin position="917"/>
        <end position="1001"/>
    </location>
</feature>
<dbReference type="RefSeq" id="XP_012938643.1">
    <property type="nucleotide sequence ID" value="XM_013083189.2"/>
</dbReference>
<feature type="compositionally biased region" description="Polar residues" evidence="1">
    <location>
        <begin position="390"/>
        <end position="406"/>
    </location>
</feature>
<feature type="compositionally biased region" description="Polar residues" evidence="1">
    <location>
        <begin position="1346"/>
        <end position="1359"/>
    </location>
</feature>
<feature type="compositionally biased region" description="Low complexity" evidence="1">
    <location>
        <begin position="794"/>
        <end position="803"/>
    </location>
</feature>
<dbReference type="GeneID" id="101856737"/>
<feature type="compositionally biased region" description="Low complexity" evidence="1">
    <location>
        <begin position="695"/>
        <end position="721"/>
    </location>
</feature>
<feature type="region of interest" description="Disordered" evidence="1">
    <location>
        <begin position="791"/>
        <end position="815"/>
    </location>
</feature>
<evidence type="ECO:0000313" key="3">
    <source>
        <dbReference type="RefSeq" id="XP_012938643.1"/>
    </source>
</evidence>
<evidence type="ECO:0000313" key="2">
    <source>
        <dbReference type="Proteomes" id="UP000694888"/>
    </source>
</evidence>
<feature type="region of interest" description="Disordered" evidence="1">
    <location>
        <begin position="461"/>
        <end position="500"/>
    </location>
</feature>
<feature type="region of interest" description="Disordered" evidence="1">
    <location>
        <begin position="124"/>
        <end position="156"/>
    </location>
</feature>
<evidence type="ECO:0000256" key="1">
    <source>
        <dbReference type="SAM" id="MobiDB-lite"/>
    </source>
</evidence>
<proteinExistence type="predicted"/>
<feature type="compositionally biased region" description="Low complexity" evidence="1">
    <location>
        <begin position="540"/>
        <end position="581"/>
    </location>
</feature>
<feature type="compositionally biased region" description="Polar residues" evidence="1">
    <location>
        <begin position="1391"/>
        <end position="1417"/>
    </location>
</feature>